<feature type="compositionally biased region" description="Low complexity" evidence="6">
    <location>
        <begin position="225"/>
        <end position="238"/>
    </location>
</feature>
<keyword evidence="1" id="KW-0479">Metal-binding</keyword>
<dbReference type="AlphaFoldDB" id="A0A2P5HMB1"/>
<feature type="region of interest" description="Disordered" evidence="6">
    <location>
        <begin position="1"/>
        <end position="287"/>
    </location>
</feature>
<dbReference type="GO" id="GO:0005634">
    <property type="term" value="C:nucleus"/>
    <property type="evidence" value="ECO:0007669"/>
    <property type="project" value="TreeGrafter"/>
</dbReference>
<keyword evidence="9" id="KW-1185">Reference proteome</keyword>
<dbReference type="InterPro" id="IPR013087">
    <property type="entry name" value="Znf_C2H2_type"/>
</dbReference>
<feature type="region of interest" description="Disordered" evidence="6">
    <location>
        <begin position="458"/>
        <end position="515"/>
    </location>
</feature>
<name>A0A2P5HMB1_DIAHE</name>
<evidence type="ECO:0000256" key="1">
    <source>
        <dbReference type="ARBA" id="ARBA00022723"/>
    </source>
</evidence>
<dbReference type="SUPFAM" id="SSF57667">
    <property type="entry name" value="beta-beta-alpha zinc fingers"/>
    <property type="match status" value="1"/>
</dbReference>
<evidence type="ECO:0000313" key="9">
    <source>
        <dbReference type="Proteomes" id="UP000094444"/>
    </source>
</evidence>
<dbReference type="OrthoDB" id="3269380at2759"/>
<comment type="caution">
    <text evidence="8">The sequence shown here is derived from an EMBL/GenBank/DDBJ whole genome shotgun (WGS) entry which is preliminary data.</text>
</comment>
<feature type="domain" description="C2H2-type" evidence="7">
    <location>
        <begin position="779"/>
        <end position="809"/>
    </location>
</feature>
<feature type="compositionally biased region" description="Low complexity" evidence="6">
    <location>
        <begin position="187"/>
        <end position="199"/>
    </location>
</feature>
<dbReference type="Proteomes" id="UP000094444">
    <property type="component" value="Unassembled WGS sequence"/>
</dbReference>
<accession>A0A2P5HMB1</accession>
<dbReference type="Gene3D" id="3.30.160.60">
    <property type="entry name" value="Classic Zinc Finger"/>
    <property type="match status" value="2"/>
</dbReference>
<protein>
    <submittedName>
        <fullName evidence="8">C2H2 transcription factor</fullName>
    </submittedName>
</protein>
<evidence type="ECO:0000256" key="3">
    <source>
        <dbReference type="ARBA" id="ARBA00022771"/>
    </source>
</evidence>
<evidence type="ECO:0000256" key="4">
    <source>
        <dbReference type="ARBA" id="ARBA00022833"/>
    </source>
</evidence>
<sequence length="912" mass="94486">MLSTLFSSGASPSTGTGSSASLASAAAEAPQRHSTGITSDLDGASPNPAAAARTQPQPLSGPGPGSGSGSGSDSSRPAGPVPGHTAPTPASSTPAPTAATATAAATAATTWAAGPPRGDNNFSGYRASSTLPPAPAATDPITDSPSTTTTTTTTFAAAAAGAGAGASAGATAAAAATLPPSAPPASAPASAPTCASTFANNDHQHRHPHDDAASAPHSPPTNCFSQPDYSSSASSSPQPATPKSPFPSRAHQYAHASKPLDISNSPSGRDHASLSPAEPSRSQLTKSLLVDPAPVVRLADSDGDIDLDDFEFDDFLESSGPAAPSSTPPTDPATMTTGPFDSAMGRSRQDSFVGAKPISMNIQNPNRDQGSRPRRESLAGSLMAGSLMGGMSWGGISVGSFIRDEVLTGTSPFVTFGQSPSLQSTSYLPKLEQNFMRDFRCCDRTWPTLHDLLQHYEENHHGNPGMQMSSPPGASVNKPGLFPMQGSSRQPSSRPVQSNTSMPSGQNGLSGMGMQMPGQMGQQNRQYGGMSGTSLNMGGISSMMQQQRSTPGTPSQNQMSLNDDMDAVGDMEMDEMMDVDNSQSTMQQTRQMFGQQQRPQLHLNSSGLGGFGQQGLRTSTPTTPAAAGFGFQNNPTVSSVNTPTLGTQPFRGQFQQDTSNLDTPTADLMDDDMSGLPKMSLGSLNFNGLGGLNGLNPSQFGGMNFGNGNGNNMNFGTISDPGKQLFSPGGGSLTPEQQNMQQQFAQFGIDVSTLPPGTDPATLLQQLAPLAIQEEHKPFKCPVIGCEKAYKNQNGLKYHKTHGHSTQQLHENGDGTFSIVNPETSAPYPGTLGMEKEKPFKCDVCGKRYKNLNGLKYHKAHSPPCDPDVVARQQNAMATLAALSTGNPMAMNLANIANLGHGLPNIGEEQPQ</sequence>
<reference evidence="8" key="1">
    <citation type="submission" date="2017-09" db="EMBL/GenBank/DDBJ databases">
        <title>Polyketide synthases of a Diaporthe helianthi virulent isolate.</title>
        <authorList>
            <person name="Baroncelli R."/>
        </authorList>
    </citation>
    <scope>NUCLEOTIDE SEQUENCE [LARGE SCALE GENOMIC DNA]</scope>
    <source>
        <strain evidence="8">7/96</strain>
    </source>
</reference>
<dbReference type="PROSITE" id="PS50157">
    <property type="entry name" value="ZINC_FINGER_C2H2_2"/>
    <property type="match status" value="1"/>
</dbReference>
<proteinExistence type="predicted"/>
<dbReference type="PANTHER" id="PTHR23057:SF0">
    <property type="entry name" value="JUXTAPOSED WITH ANOTHER ZINC FINGER PROTEIN 1"/>
    <property type="match status" value="1"/>
</dbReference>
<evidence type="ECO:0000313" key="8">
    <source>
        <dbReference type="EMBL" id="POS71366.1"/>
    </source>
</evidence>
<evidence type="ECO:0000256" key="2">
    <source>
        <dbReference type="ARBA" id="ARBA00022737"/>
    </source>
</evidence>
<organism evidence="8 9">
    <name type="scientific">Diaporthe helianthi</name>
    <dbReference type="NCBI Taxonomy" id="158607"/>
    <lineage>
        <taxon>Eukaryota</taxon>
        <taxon>Fungi</taxon>
        <taxon>Dikarya</taxon>
        <taxon>Ascomycota</taxon>
        <taxon>Pezizomycotina</taxon>
        <taxon>Sordariomycetes</taxon>
        <taxon>Sordariomycetidae</taxon>
        <taxon>Diaporthales</taxon>
        <taxon>Diaporthaceae</taxon>
        <taxon>Diaporthe</taxon>
    </lineage>
</organism>
<dbReference type="PROSITE" id="PS00028">
    <property type="entry name" value="ZINC_FINGER_C2H2_1"/>
    <property type="match status" value="1"/>
</dbReference>
<dbReference type="SMART" id="SM00355">
    <property type="entry name" value="ZnF_C2H2"/>
    <property type="match status" value="2"/>
</dbReference>
<dbReference type="InParanoid" id="A0A2P5HMB1"/>
<evidence type="ECO:0000259" key="7">
    <source>
        <dbReference type="PROSITE" id="PS50157"/>
    </source>
</evidence>
<feature type="compositionally biased region" description="Low complexity" evidence="6">
    <location>
        <begin position="487"/>
        <end position="498"/>
    </location>
</feature>
<evidence type="ECO:0000256" key="5">
    <source>
        <dbReference type="PROSITE-ProRule" id="PRU00042"/>
    </source>
</evidence>
<keyword evidence="2" id="KW-0677">Repeat</keyword>
<dbReference type="FunFam" id="3.30.160.60:FF:000446">
    <property type="entry name" value="Zinc finger protein"/>
    <property type="match status" value="1"/>
</dbReference>
<keyword evidence="4" id="KW-0862">Zinc</keyword>
<dbReference type="GO" id="GO:0008270">
    <property type="term" value="F:zinc ion binding"/>
    <property type="evidence" value="ECO:0007669"/>
    <property type="project" value="UniProtKB-KW"/>
</dbReference>
<feature type="compositionally biased region" description="Low complexity" evidence="6">
    <location>
        <begin position="127"/>
        <end position="179"/>
    </location>
</feature>
<dbReference type="EMBL" id="MAVT02001291">
    <property type="protein sequence ID" value="POS71366.1"/>
    <property type="molecule type" value="Genomic_DNA"/>
</dbReference>
<feature type="region of interest" description="Disordered" evidence="6">
    <location>
        <begin position="314"/>
        <end position="376"/>
    </location>
</feature>
<keyword evidence="3 5" id="KW-0863">Zinc-finger</keyword>
<evidence type="ECO:0000256" key="6">
    <source>
        <dbReference type="SAM" id="MobiDB-lite"/>
    </source>
</evidence>
<feature type="compositionally biased region" description="Low complexity" evidence="6">
    <location>
        <begin position="85"/>
        <end position="116"/>
    </location>
</feature>
<dbReference type="InterPro" id="IPR051580">
    <property type="entry name" value="ZnF-Chromatin_assoc"/>
</dbReference>
<feature type="compositionally biased region" description="Polar residues" evidence="6">
    <location>
        <begin position="499"/>
        <end position="509"/>
    </location>
</feature>
<feature type="compositionally biased region" description="Low complexity" evidence="6">
    <location>
        <begin position="7"/>
        <end position="29"/>
    </location>
</feature>
<dbReference type="STRING" id="158607.A0A2P5HMB1"/>
<gene>
    <name evidence="8" type="ORF">DHEL01_v210239</name>
</gene>
<dbReference type="PANTHER" id="PTHR23057">
    <property type="entry name" value="JUXTAPOSED WITH ANOTHER ZINC FINGER PROTEIN 1"/>
    <property type="match status" value="1"/>
</dbReference>
<dbReference type="InterPro" id="IPR036236">
    <property type="entry name" value="Znf_C2H2_sf"/>
</dbReference>